<keyword evidence="9" id="KW-1185">Reference proteome</keyword>
<feature type="transmembrane region" description="Helical" evidence="6">
    <location>
        <begin position="443"/>
        <end position="461"/>
    </location>
</feature>
<gene>
    <name evidence="8" type="ORF">ACFSUL_04050</name>
</gene>
<reference evidence="9" key="1">
    <citation type="journal article" date="2019" name="Int. J. Syst. Evol. Microbiol.">
        <title>The Global Catalogue of Microorganisms (GCM) 10K type strain sequencing project: providing services to taxonomists for standard genome sequencing and annotation.</title>
        <authorList>
            <consortium name="The Broad Institute Genomics Platform"/>
            <consortium name="The Broad Institute Genome Sequencing Center for Infectious Disease"/>
            <person name="Wu L."/>
            <person name="Ma J."/>
        </authorList>
    </citation>
    <scope>NUCLEOTIDE SEQUENCE [LARGE SCALE GENOMIC DNA]</scope>
    <source>
        <strain evidence="9">KCTC 3913</strain>
    </source>
</reference>
<comment type="caution">
    <text evidence="8">The sequence shown here is derived from an EMBL/GenBank/DDBJ whole genome shotgun (WGS) entry which is preliminary data.</text>
</comment>
<dbReference type="PANTHER" id="PTHR30619:SF1">
    <property type="entry name" value="RECOMBINATION PROTEIN 2"/>
    <property type="match status" value="1"/>
</dbReference>
<evidence type="ECO:0000313" key="8">
    <source>
        <dbReference type="EMBL" id="MFD2679920.1"/>
    </source>
</evidence>
<name>A0ABW5RNF0_9BACI</name>
<feature type="domain" description="Metallo-beta-lactamase" evidence="7">
    <location>
        <begin position="501"/>
        <end position="710"/>
    </location>
</feature>
<dbReference type="NCBIfam" id="TIGR00360">
    <property type="entry name" value="ComEC_N-term"/>
    <property type="match status" value="1"/>
</dbReference>
<evidence type="ECO:0000256" key="2">
    <source>
        <dbReference type="ARBA" id="ARBA00022475"/>
    </source>
</evidence>
<evidence type="ECO:0000256" key="4">
    <source>
        <dbReference type="ARBA" id="ARBA00022989"/>
    </source>
</evidence>
<keyword evidence="5 6" id="KW-0472">Membrane</keyword>
<dbReference type="SMART" id="SM00849">
    <property type="entry name" value="Lactamase_B"/>
    <property type="match status" value="1"/>
</dbReference>
<sequence>MIYFAWAVLTGILLALHPFWGAAFFFLLTIPLFRKKMSVKIQLLCMFILLLSYTNTIFHQHLNESSLSSNQSHFQVLFNEQPDIDGNVFKSLSTVQNEKISLRYYISSKKEKAELYRIAPGMTCSVKGELVKPDGMRNPNSFDYQKYLSNNGVNWIVEADEIALSSCKSNNHFYYKLLQWRQTSLLKVEKYFPSELIGVAQALLFGEKNNIEENTYEAYQSLGVVHLLAISGLHVGMLTSMIYYLLLRVGITKELSQWLLVGFLFVYIIVTGASPPVIRASGMMIILILTRKYLRSITVLDSFSLIFCIFLFLSPYSIYNVGFQLSFIVSFALILSSKVILQSFTSYIKGLFNVTIISQLASLPVIIYHYFEFSLVGFLTNLLYVPLFSIIVLPGVIFIFILLGISVPAGMFLLLILRHIVTFIDKVSIFISEQSFSEIVLGRPSLVLMISYVITVFYLFYCWEKRRLTKGFILLVFTMCIQLGWNYYSPYGEIVFIDVGQGDSILIDLPYNGGTYLIDTGGNMKFPEEEWEKRSKEFSVGKDLVLPVLKSKGIAVVDKLILTHSDLDHIGGAKDIIQEMLIKEVMISPNSLEKDAMKDVMKAAKGKNVKVKEVMSPKSWHTEHGSFQIVSPTDTDYEGNNDSIVIYSLMGGKKWLFTGDLEEKGEKNIMKKFKINVDVLKVGHHGSNTSTSEELLDGLEPSIAIISAGVNNRFGHPHSDVVKRLSERNIDVYSTSVHGAVVYKFLGESGTFSGVLP</sequence>
<dbReference type="InterPro" id="IPR004477">
    <property type="entry name" value="ComEC_N"/>
</dbReference>
<feature type="transmembrane region" description="Helical" evidence="6">
    <location>
        <begin position="224"/>
        <end position="246"/>
    </location>
</feature>
<dbReference type="Proteomes" id="UP001597506">
    <property type="component" value="Unassembled WGS sequence"/>
</dbReference>
<proteinExistence type="predicted"/>
<feature type="transmembrane region" description="Helical" evidence="6">
    <location>
        <begin position="351"/>
        <end position="371"/>
    </location>
</feature>
<dbReference type="Gene3D" id="3.60.15.10">
    <property type="entry name" value="Ribonuclease Z/Hydroxyacylglutathione hydrolase-like"/>
    <property type="match status" value="1"/>
</dbReference>
<dbReference type="InterPro" id="IPR036866">
    <property type="entry name" value="RibonucZ/Hydroxyglut_hydro"/>
</dbReference>
<comment type="subcellular location">
    <subcellularLocation>
        <location evidence="1">Cell membrane</location>
        <topology evidence="1">Multi-pass membrane protein</topology>
    </subcellularLocation>
</comment>
<dbReference type="CDD" id="cd07731">
    <property type="entry name" value="ComA-like_MBL-fold"/>
    <property type="match status" value="1"/>
</dbReference>
<evidence type="ECO:0000256" key="5">
    <source>
        <dbReference type="ARBA" id="ARBA00023136"/>
    </source>
</evidence>
<dbReference type="PANTHER" id="PTHR30619">
    <property type="entry name" value="DNA INTERNALIZATION/COMPETENCE PROTEIN COMEC/REC2"/>
    <property type="match status" value="1"/>
</dbReference>
<feature type="transmembrane region" description="Helical" evidence="6">
    <location>
        <begin position="258"/>
        <end position="278"/>
    </location>
</feature>
<evidence type="ECO:0000313" key="9">
    <source>
        <dbReference type="Proteomes" id="UP001597506"/>
    </source>
</evidence>
<dbReference type="SUPFAM" id="SSF56281">
    <property type="entry name" value="Metallo-hydrolase/oxidoreductase"/>
    <property type="match status" value="1"/>
</dbReference>
<organism evidence="8 9">
    <name type="scientific">Bacillus seohaeanensis</name>
    <dbReference type="NCBI Taxonomy" id="284580"/>
    <lineage>
        <taxon>Bacteria</taxon>
        <taxon>Bacillati</taxon>
        <taxon>Bacillota</taxon>
        <taxon>Bacilli</taxon>
        <taxon>Bacillales</taxon>
        <taxon>Bacillaceae</taxon>
        <taxon>Bacillus</taxon>
    </lineage>
</organism>
<dbReference type="RefSeq" id="WP_377932948.1">
    <property type="nucleotide sequence ID" value="NZ_JBHUMF010000009.1"/>
</dbReference>
<evidence type="ECO:0000256" key="6">
    <source>
        <dbReference type="SAM" id="Phobius"/>
    </source>
</evidence>
<evidence type="ECO:0000256" key="3">
    <source>
        <dbReference type="ARBA" id="ARBA00022692"/>
    </source>
</evidence>
<feature type="transmembrane region" description="Helical" evidence="6">
    <location>
        <begin position="383"/>
        <end position="405"/>
    </location>
</feature>
<keyword evidence="4 6" id="KW-1133">Transmembrane helix</keyword>
<dbReference type="Pfam" id="PF00753">
    <property type="entry name" value="Lactamase_B"/>
    <property type="match status" value="1"/>
</dbReference>
<feature type="transmembrane region" description="Helical" evidence="6">
    <location>
        <begin position="412"/>
        <end position="431"/>
    </location>
</feature>
<dbReference type="NCBIfam" id="TIGR00361">
    <property type="entry name" value="ComEC_Rec2"/>
    <property type="match status" value="1"/>
</dbReference>
<dbReference type="InterPro" id="IPR025405">
    <property type="entry name" value="DUF4131"/>
</dbReference>
<accession>A0ABW5RNF0</accession>
<feature type="transmembrane region" description="Helical" evidence="6">
    <location>
        <begin position="325"/>
        <end position="344"/>
    </location>
</feature>
<protein>
    <submittedName>
        <fullName evidence="8">DNA internalization-related competence protein ComEC/Rec2</fullName>
    </submittedName>
</protein>
<dbReference type="InterPro" id="IPR052159">
    <property type="entry name" value="Competence_DNA_uptake"/>
</dbReference>
<dbReference type="EMBL" id="JBHUMF010000009">
    <property type="protein sequence ID" value="MFD2679920.1"/>
    <property type="molecule type" value="Genomic_DNA"/>
</dbReference>
<dbReference type="InterPro" id="IPR004797">
    <property type="entry name" value="Competence_ComEC/Rec2"/>
</dbReference>
<feature type="transmembrane region" description="Helical" evidence="6">
    <location>
        <begin position="468"/>
        <end position="488"/>
    </location>
</feature>
<dbReference type="Pfam" id="PF03772">
    <property type="entry name" value="Competence"/>
    <property type="match status" value="1"/>
</dbReference>
<evidence type="ECO:0000259" key="7">
    <source>
        <dbReference type="SMART" id="SM00849"/>
    </source>
</evidence>
<dbReference type="Pfam" id="PF13567">
    <property type="entry name" value="DUF4131"/>
    <property type="match status" value="1"/>
</dbReference>
<dbReference type="InterPro" id="IPR035681">
    <property type="entry name" value="ComA-like_MBL"/>
</dbReference>
<keyword evidence="3 6" id="KW-0812">Transmembrane</keyword>
<feature type="transmembrane region" description="Helical" evidence="6">
    <location>
        <begin position="299"/>
        <end position="319"/>
    </location>
</feature>
<dbReference type="InterPro" id="IPR001279">
    <property type="entry name" value="Metallo-B-lactamas"/>
</dbReference>
<keyword evidence="2" id="KW-1003">Cell membrane</keyword>
<evidence type="ECO:0000256" key="1">
    <source>
        <dbReference type="ARBA" id="ARBA00004651"/>
    </source>
</evidence>